<sequence>MKDMPSCIIVGNTVTGICTTMMRDNKMCMKEEKDMVVITPLDGTYFTIRGNLSSTNIVMANWSRMMWQSVVDRAVRMLASGPVGSHFIAARATLCGN</sequence>
<reference evidence="1" key="1">
    <citation type="submission" date="2021-06" db="EMBL/GenBank/DDBJ databases">
        <title>Parelaphostrongylus tenuis whole genome reference sequence.</title>
        <authorList>
            <person name="Garwood T.J."/>
            <person name="Larsen P.A."/>
            <person name="Fountain-Jones N.M."/>
            <person name="Garbe J.R."/>
            <person name="Macchietto M.G."/>
            <person name="Kania S.A."/>
            <person name="Gerhold R.W."/>
            <person name="Richards J.E."/>
            <person name="Wolf T.M."/>
        </authorList>
    </citation>
    <scope>NUCLEOTIDE SEQUENCE</scope>
    <source>
        <strain evidence="1">MNPRO001-30</strain>
        <tissue evidence="1">Meninges</tissue>
    </source>
</reference>
<gene>
    <name evidence="1" type="ORF">KIN20_030450</name>
</gene>
<accession>A0AAD5WGB3</accession>
<dbReference type="Proteomes" id="UP001196413">
    <property type="component" value="Unassembled WGS sequence"/>
</dbReference>
<protein>
    <submittedName>
        <fullName evidence="1">Uncharacterized protein</fullName>
    </submittedName>
</protein>
<keyword evidence="2" id="KW-1185">Reference proteome</keyword>
<dbReference type="EMBL" id="JAHQIW010006397">
    <property type="protein sequence ID" value="KAJ1369067.1"/>
    <property type="molecule type" value="Genomic_DNA"/>
</dbReference>
<proteinExistence type="predicted"/>
<evidence type="ECO:0000313" key="2">
    <source>
        <dbReference type="Proteomes" id="UP001196413"/>
    </source>
</evidence>
<evidence type="ECO:0000313" key="1">
    <source>
        <dbReference type="EMBL" id="KAJ1369067.1"/>
    </source>
</evidence>
<name>A0AAD5WGB3_PARTN</name>
<dbReference type="AlphaFoldDB" id="A0AAD5WGB3"/>
<comment type="caution">
    <text evidence="1">The sequence shown here is derived from an EMBL/GenBank/DDBJ whole genome shotgun (WGS) entry which is preliminary data.</text>
</comment>
<organism evidence="1 2">
    <name type="scientific">Parelaphostrongylus tenuis</name>
    <name type="common">Meningeal worm</name>
    <dbReference type="NCBI Taxonomy" id="148309"/>
    <lineage>
        <taxon>Eukaryota</taxon>
        <taxon>Metazoa</taxon>
        <taxon>Ecdysozoa</taxon>
        <taxon>Nematoda</taxon>
        <taxon>Chromadorea</taxon>
        <taxon>Rhabditida</taxon>
        <taxon>Rhabditina</taxon>
        <taxon>Rhabditomorpha</taxon>
        <taxon>Strongyloidea</taxon>
        <taxon>Metastrongylidae</taxon>
        <taxon>Parelaphostrongylus</taxon>
    </lineage>
</organism>